<dbReference type="PANTHER" id="PTHR47331">
    <property type="entry name" value="PHD-TYPE DOMAIN-CONTAINING PROTEIN"/>
    <property type="match status" value="1"/>
</dbReference>
<organism evidence="3 4">
    <name type="scientific">Trichogramma brassicae</name>
    <dbReference type="NCBI Taxonomy" id="86971"/>
    <lineage>
        <taxon>Eukaryota</taxon>
        <taxon>Metazoa</taxon>
        <taxon>Ecdysozoa</taxon>
        <taxon>Arthropoda</taxon>
        <taxon>Hexapoda</taxon>
        <taxon>Insecta</taxon>
        <taxon>Pterygota</taxon>
        <taxon>Neoptera</taxon>
        <taxon>Endopterygota</taxon>
        <taxon>Hymenoptera</taxon>
        <taxon>Apocrita</taxon>
        <taxon>Proctotrupomorpha</taxon>
        <taxon>Chalcidoidea</taxon>
        <taxon>Trichogrammatidae</taxon>
        <taxon>Trichogramma</taxon>
    </lineage>
</organism>
<feature type="region of interest" description="Disordered" evidence="1">
    <location>
        <begin position="1"/>
        <end position="27"/>
    </location>
</feature>
<dbReference type="InterPro" id="IPR008042">
    <property type="entry name" value="Retrotrans_Pao"/>
</dbReference>
<dbReference type="SUPFAM" id="SSF53098">
    <property type="entry name" value="Ribonuclease H-like"/>
    <property type="match status" value="1"/>
</dbReference>
<reference evidence="3 4" key="1">
    <citation type="submission" date="2020-02" db="EMBL/GenBank/DDBJ databases">
        <authorList>
            <person name="Ferguson B K."/>
        </authorList>
    </citation>
    <scope>NUCLEOTIDE SEQUENCE [LARGE SCALE GENOMIC DNA]</scope>
</reference>
<accession>A0A6H5IZ09</accession>
<dbReference type="InterPro" id="IPR036397">
    <property type="entry name" value="RNaseH_sf"/>
</dbReference>
<protein>
    <recommendedName>
        <fullName evidence="2">Integrase catalytic domain-containing protein</fullName>
    </recommendedName>
</protein>
<dbReference type="GO" id="GO:0042575">
    <property type="term" value="C:DNA polymerase complex"/>
    <property type="evidence" value="ECO:0007669"/>
    <property type="project" value="UniProtKB-ARBA"/>
</dbReference>
<dbReference type="Pfam" id="PF05380">
    <property type="entry name" value="Peptidase_A17"/>
    <property type="match status" value="1"/>
</dbReference>
<dbReference type="GO" id="GO:0015074">
    <property type="term" value="P:DNA integration"/>
    <property type="evidence" value="ECO:0007669"/>
    <property type="project" value="InterPro"/>
</dbReference>
<name>A0A6H5IZ09_9HYME</name>
<dbReference type="PROSITE" id="PS50994">
    <property type="entry name" value="INTEGRASE"/>
    <property type="match status" value="1"/>
</dbReference>
<dbReference type="Pfam" id="PF17921">
    <property type="entry name" value="Integrase_H2C2"/>
    <property type="match status" value="1"/>
</dbReference>
<feature type="compositionally biased region" description="Basic and acidic residues" evidence="1">
    <location>
        <begin position="1"/>
        <end position="11"/>
    </location>
</feature>
<dbReference type="PANTHER" id="PTHR47331:SF5">
    <property type="entry name" value="RIBONUCLEASE H"/>
    <property type="match status" value="1"/>
</dbReference>
<dbReference type="GO" id="GO:0003676">
    <property type="term" value="F:nucleic acid binding"/>
    <property type="evidence" value="ECO:0007669"/>
    <property type="project" value="InterPro"/>
</dbReference>
<evidence type="ECO:0000313" key="4">
    <source>
        <dbReference type="Proteomes" id="UP000479190"/>
    </source>
</evidence>
<feature type="domain" description="Integrase catalytic" evidence="2">
    <location>
        <begin position="966"/>
        <end position="1158"/>
    </location>
</feature>
<gene>
    <name evidence="3" type="ORF">TBRA_LOCUS12897</name>
</gene>
<dbReference type="InterPro" id="IPR043502">
    <property type="entry name" value="DNA/RNA_pol_sf"/>
</dbReference>
<dbReference type="EMBL" id="CADCXV010001099">
    <property type="protein sequence ID" value="CAB0041221.1"/>
    <property type="molecule type" value="Genomic_DNA"/>
</dbReference>
<dbReference type="InterPro" id="IPR041588">
    <property type="entry name" value="Integrase_H2C2"/>
</dbReference>
<dbReference type="SUPFAM" id="SSF56672">
    <property type="entry name" value="DNA/RNA polymerases"/>
    <property type="match status" value="1"/>
</dbReference>
<evidence type="ECO:0000313" key="3">
    <source>
        <dbReference type="EMBL" id="CAB0041221.1"/>
    </source>
</evidence>
<dbReference type="InterPro" id="IPR012337">
    <property type="entry name" value="RNaseH-like_sf"/>
</dbReference>
<dbReference type="InterPro" id="IPR001584">
    <property type="entry name" value="Integrase_cat-core"/>
</dbReference>
<dbReference type="OrthoDB" id="5920040at2759"/>
<evidence type="ECO:0000259" key="2">
    <source>
        <dbReference type="PROSITE" id="PS50994"/>
    </source>
</evidence>
<keyword evidence="4" id="KW-1185">Reference proteome</keyword>
<dbReference type="Gene3D" id="1.10.340.70">
    <property type="match status" value="1"/>
</dbReference>
<sequence length="1291" mass="144864">MIHPEDDKSKQTDTNTAKLRHHGSVQSQGSSLLATAMAYIVHSHGTQPVRILIDPGSEVSFVTSHIVNSLALKRTHSSVPVSDIGGNHSAHTRGKVTIAIKSMHRDMTVQFSADILNKISSSVPSSPCDERQWSYLNGLRLADPTFGQPRHIDVLIGADVYPSIIKPNIIRGGSAEPMAHLSIFGWLVIGPTGSSPIRVHRSLQALVAQDGTDLDELLMRFWTQEEVPISSSASLTHEEALCEDHFVATHSRDSTGRYIVRLPLKQPETVLGDSLSRARACLRSILTKQDRDPEYKELYKIFMQEYAQLGHMTQVSAKPSTAPAFYLPHHGVLKLDNVTTKLRVVFNGSAATSSGRSLNDIMYAGPNLLLNIVDVLMWIRSFRLLFATDITKMYRQILVDERDVDLQRIVWVDENSAETHWQLKTVTYGTRAAPFLAIRSLLQLVKDEGHRFPSAVDSLTRGRYVDDIFGGADNDDQLKLVAQDLTNLCMAGGFPLAKWSSNSAAFRAKMPQDTSSAIISLDNCKAKILGLYWDTHEDSLKFKIMLPPPQQRISKRSILSEVAQIFDPLGIISPVTIKSKVLLQELWLHKLTWDEEVPESIRSRWMIMRRDFLRLNTLSLPRWLNTSSDSLIQLHGFSDASQFAICSAQESLDPSTLAAAHLLAKLTRHILDTFTFPIESTHLWTDSQVTLNWIKSQPARWKDFVRNRVSHIQELVPSAHWRRVPGSGNPADCASRGVTVEQLSEHVLWWHGPQWLLKGDEHWPVQQDIIEPEAELEQRRAVTSVVVTQDSENYWLPISRLSSFVRLQRTTATVLLASQRMRKLSSSSELSTENLAAATLLLIKLTQQHHFAAEIRLLNEGNLPRGHVFDRLTATIDSQGILRVGGRLCNAQLTHATTHATIIDHAHRTTLHRGAQLTLAQIRQEYWIIGGRAPVKSHILRCVTCARQRAKRAQQLMGQLPMARVTPSRPFTHTGIDYAGPLTIKAWKGRGSKIHKGWICVFVCFATSAVHIELVSDYTTEGFLAAFQRFSSRRGSPAQLHSDCGTNFIGADKRFGEWLMQAQEETPSLAALLSLEHTQWSFNPPAAPHMGGKWESVVKSVKHHLRRTIGETPMTFEELTTLLSQIERILNSRPLTPLSEDPDDLAVLTPGHFLTGSALTATPEPNLMDIALPRLSRWQFIQRQVQSFWQQWSKLYLHQLQSISNGNKLIQWGIFIFNNIKFVILKSSPPGAGRELGGDTRRSRVSEYDPYTVCCRAARNCAVTRASTIRLRTEGRDALRPVVYSRPVQTL</sequence>
<dbReference type="Gene3D" id="3.30.420.10">
    <property type="entry name" value="Ribonuclease H-like superfamily/Ribonuclease H"/>
    <property type="match status" value="1"/>
</dbReference>
<dbReference type="Proteomes" id="UP000479190">
    <property type="component" value="Unassembled WGS sequence"/>
</dbReference>
<dbReference type="GO" id="GO:0071897">
    <property type="term" value="P:DNA biosynthetic process"/>
    <property type="evidence" value="ECO:0007669"/>
    <property type="project" value="UniProtKB-ARBA"/>
</dbReference>
<evidence type="ECO:0000256" key="1">
    <source>
        <dbReference type="SAM" id="MobiDB-lite"/>
    </source>
</evidence>
<proteinExistence type="predicted"/>